<evidence type="ECO:0000313" key="11">
    <source>
        <dbReference type="Proteomes" id="UP000095009"/>
    </source>
</evidence>
<evidence type="ECO:0000256" key="1">
    <source>
        <dbReference type="ARBA" id="ARBA00012552"/>
    </source>
</evidence>
<dbReference type="PROSITE" id="PS51194">
    <property type="entry name" value="HELICASE_CTER"/>
    <property type="match status" value="1"/>
</dbReference>
<dbReference type="SMART" id="SM00847">
    <property type="entry name" value="HA2"/>
    <property type="match status" value="1"/>
</dbReference>
<dbReference type="GO" id="GO:0071013">
    <property type="term" value="C:catalytic step 2 spliceosome"/>
    <property type="evidence" value="ECO:0007669"/>
    <property type="project" value="TreeGrafter"/>
</dbReference>
<accession>A0A1E3PKA5</accession>
<dbReference type="FunFam" id="3.40.50.300:FF:003016">
    <property type="entry name" value="DEAH-box helicase 9"/>
    <property type="match status" value="1"/>
</dbReference>
<dbReference type="PANTHER" id="PTHR18934">
    <property type="entry name" value="ATP-DEPENDENT RNA HELICASE"/>
    <property type="match status" value="1"/>
</dbReference>
<dbReference type="GO" id="GO:0016787">
    <property type="term" value="F:hydrolase activity"/>
    <property type="evidence" value="ECO:0007669"/>
    <property type="project" value="UniProtKB-KW"/>
</dbReference>
<dbReference type="EMBL" id="KV454409">
    <property type="protein sequence ID" value="ODQ65768.1"/>
    <property type="molecule type" value="Genomic_DNA"/>
</dbReference>
<dbReference type="InterPro" id="IPR011709">
    <property type="entry name" value="DEAD-box_helicase_OB_fold"/>
</dbReference>
<keyword evidence="11" id="KW-1185">Reference proteome</keyword>
<evidence type="ECO:0000256" key="4">
    <source>
        <dbReference type="ARBA" id="ARBA00022801"/>
    </source>
</evidence>
<keyword evidence="4 10" id="KW-0378">Hydrolase</keyword>
<dbReference type="SUPFAM" id="SSF52540">
    <property type="entry name" value="P-loop containing nucleoside triphosphate hydrolases"/>
    <property type="match status" value="1"/>
</dbReference>
<comment type="catalytic activity">
    <reaction evidence="8">
        <text>ATP + H2O = ADP + phosphate + H(+)</text>
        <dbReference type="Rhea" id="RHEA:13065"/>
        <dbReference type="ChEBI" id="CHEBI:15377"/>
        <dbReference type="ChEBI" id="CHEBI:15378"/>
        <dbReference type="ChEBI" id="CHEBI:30616"/>
        <dbReference type="ChEBI" id="CHEBI:43474"/>
        <dbReference type="ChEBI" id="CHEBI:456216"/>
        <dbReference type="EC" id="3.6.4.13"/>
    </reaction>
</comment>
<organism evidence="10 11">
    <name type="scientific">Nadsonia fulvescens var. elongata DSM 6958</name>
    <dbReference type="NCBI Taxonomy" id="857566"/>
    <lineage>
        <taxon>Eukaryota</taxon>
        <taxon>Fungi</taxon>
        <taxon>Dikarya</taxon>
        <taxon>Ascomycota</taxon>
        <taxon>Saccharomycotina</taxon>
        <taxon>Dipodascomycetes</taxon>
        <taxon>Dipodascales</taxon>
        <taxon>Dipodascales incertae sedis</taxon>
        <taxon>Nadsonia</taxon>
    </lineage>
</organism>
<dbReference type="PANTHER" id="PTHR18934:SF85">
    <property type="entry name" value="ATP-DEPENDENT RNA HELICASE DHX8"/>
    <property type="match status" value="1"/>
</dbReference>
<keyword evidence="7" id="KW-0508">mRNA splicing</keyword>
<dbReference type="GO" id="GO:0003723">
    <property type="term" value="F:RNA binding"/>
    <property type="evidence" value="ECO:0007669"/>
    <property type="project" value="TreeGrafter"/>
</dbReference>
<evidence type="ECO:0000256" key="6">
    <source>
        <dbReference type="ARBA" id="ARBA00022840"/>
    </source>
</evidence>
<name>A0A1E3PKA5_9ASCO</name>
<proteinExistence type="predicted"/>
<dbReference type="GO" id="GO:0005684">
    <property type="term" value="C:U2-type spliceosomal complex"/>
    <property type="evidence" value="ECO:0007669"/>
    <property type="project" value="UniProtKB-ARBA"/>
</dbReference>
<dbReference type="Pfam" id="PF21010">
    <property type="entry name" value="HA2_C"/>
    <property type="match status" value="1"/>
</dbReference>
<keyword evidence="2" id="KW-0507">mRNA processing</keyword>
<dbReference type="Pfam" id="PF07717">
    <property type="entry name" value="OB_NTP_bind"/>
    <property type="match status" value="1"/>
</dbReference>
<dbReference type="EC" id="3.6.4.13" evidence="1"/>
<dbReference type="GO" id="GO:0003724">
    <property type="term" value="F:RNA helicase activity"/>
    <property type="evidence" value="ECO:0007669"/>
    <property type="project" value="UniProtKB-EC"/>
</dbReference>
<evidence type="ECO:0000256" key="7">
    <source>
        <dbReference type="ARBA" id="ARBA00023187"/>
    </source>
</evidence>
<dbReference type="Pfam" id="PF04408">
    <property type="entry name" value="WHD_HA2"/>
    <property type="match status" value="1"/>
</dbReference>
<dbReference type="STRING" id="857566.A0A1E3PKA5"/>
<dbReference type="Gene3D" id="3.40.50.300">
    <property type="entry name" value="P-loop containing nucleotide triphosphate hydrolases"/>
    <property type="match status" value="1"/>
</dbReference>
<dbReference type="InterPro" id="IPR027417">
    <property type="entry name" value="P-loop_NTPase"/>
</dbReference>
<keyword evidence="3" id="KW-0547">Nucleotide-binding</keyword>
<dbReference type="OrthoDB" id="10253254at2759"/>
<dbReference type="InterPro" id="IPR048333">
    <property type="entry name" value="HA2_WH"/>
</dbReference>
<dbReference type="AlphaFoldDB" id="A0A1E3PKA5"/>
<dbReference type="FunFam" id="1.20.120.1080:FF:000001">
    <property type="entry name" value="Pre-mRNA-splicing factor ATP-dependent RNA helicase"/>
    <property type="match status" value="1"/>
</dbReference>
<keyword evidence="6" id="KW-0067">ATP-binding</keyword>
<evidence type="ECO:0000256" key="2">
    <source>
        <dbReference type="ARBA" id="ARBA00022664"/>
    </source>
</evidence>
<evidence type="ECO:0000259" key="9">
    <source>
        <dbReference type="PROSITE" id="PS51194"/>
    </source>
</evidence>
<evidence type="ECO:0000256" key="3">
    <source>
        <dbReference type="ARBA" id="ARBA00022741"/>
    </source>
</evidence>
<protein>
    <recommendedName>
        <fullName evidence="1">RNA helicase</fullName>
        <ecNumber evidence="1">3.6.4.13</ecNumber>
    </recommendedName>
</protein>
<dbReference type="Proteomes" id="UP000095009">
    <property type="component" value="Unassembled WGS sequence"/>
</dbReference>
<dbReference type="InterPro" id="IPR007502">
    <property type="entry name" value="Helicase-assoc_dom"/>
</dbReference>
<dbReference type="GO" id="GO:0000390">
    <property type="term" value="P:spliceosomal complex disassembly"/>
    <property type="evidence" value="ECO:0007669"/>
    <property type="project" value="TreeGrafter"/>
</dbReference>
<evidence type="ECO:0000313" key="10">
    <source>
        <dbReference type="EMBL" id="ODQ65768.1"/>
    </source>
</evidence>
<reference evidence="10 11" key="1">
    <citation type="journal article" date="2016" name="Proc. Natl. Acad. Sci. U.S.A.">
        <title>Comparative genomics of biotechnologically important yeasts.</title>
        <authorList>
            <person name="Riley R."/>
            <person name="Haridas S."/>
            <person name="Wolfe K.H."/>
            <person name="Lopes M.R."/>
            <person name="Hittinger C.T."/>
            <person name="Goeker M."/>
            <person name="Salamov A.A."/>
            <person name="Wisecaver J.H."/>
            <person name="Long T.M."/>
            <person name="Calvey C.H."/>
            <person name="Aerts A.L."/>
            <person name="Barry K.W."/>
            <person name="Choi C."/>
            <person name="Clum A."/>
            <person name="Coughlan A.Y."/>
            <person name="Deshpande S."/>
            <person name="Douglass A.P."/>
            <person name="Hanson S.J."/>
            <person name="Klenk H.-P."/>
            <person name="LaButti K.M."/>
            <person name="Lapidus A."/>
            <person name="Lindquist E.A."/>
            <person name="Lipzen A.M."/>
            <person name="Meier-Kolthoff J.P."/>
            <person name="Ohm R.A."/>
            <person name="Otillar R.P."/>
            <person name="Pangilinan J.L."/>
            <person name="Peng Y."/>
            <person name="Rokas A."/>
            <person name="Rosa C.A."/>
            <person name="Scheuner C."/>
            <person name="Sibirny A.A."/>
            <person name="Slot J.C."/>
            <person name="Stielow J.B."/>
            <person name="Sun H."/>
            <person name="Kurtzman C.P."/>
            <person name="Blackwell M."/>
            <person name="Grigoriev I.V."/>
            <person name="Jeffries T.W."/>
        </authorList>
    </citation>
    <scope>NUCLEOTIDE SEQUENCE [LARGE SCALE GENOMIC DNA]</scope>
    <source>
        <strain evidence="10 11">DSM 6958</strain>
    </source>
</reference>
<sequence>MKALGPDVPELIILPMYSSLPNEMQSRIFDPAPPGSRKVIFATNIAETSITIDGIYYVVDPGFVKVNAWDPKLGLDKLVITPISKAQANQRKGRAGRTGPGKCYRLYTEAAYENEMEESPVPEIQRQNIANTILLLKAMGINDLLHFDFMDKPPVNTMLNAMEELYALAALDDEGLLTRLGRKMADFPMDPSLSKVLIASVEAGCGQEMLTIVAMLTVPTIFYRPKEKQELADQKRAKFFDPNGDHLTNLTVYEAWKRNGSSKTWCSDNFIQERSMRRVEDVRKQLTQIMVKHGHKLGSCGPNTDIIRKVLCSGLFRNAARRDPQEGYKTLIEQTPVYMHPSSSLFGKNADYVIYHTLLLTSKEYMHCVTSIDPKWLVETAPTFYRVANSDKLSKRKQKEKIMPLFDKFAADQNGWRLSSLKRPKGSSKTFG</sequence>
<dbReference type="Pfam" id="PF00271">
    <property type="entry name" value="Helicase_C"/>
    <property type="match status" value="1"/>
</dbReference>
<evidence type="ECO:0000256" key="8">
    <source>
        <dbReference type="ARBA" id="ARBA00047984"/>
    </source>
</evidence>
<dbReference type="CDD" id="cd18791">
    <property type="entry name" value="SF2_C_RHA"/>
    <property type="match status" value="1"/>
</dbReference>
<feature type="domain" description="Helicase C-terminal" evidence="9">
    <location>
        <begin position="1"/>
        <end position="140"/>
    </location>
</feature>
<dbReference type="GO" id="GO:0005524">
    <property type="term" value="F:ATP binding"/>
    <property type="evidence" value="ECO:0007669"/>
    <property type="project" value="UniProtKB-KW"/>
</dbReference>
<dbReference type="InterPro" id="IPR001650">
    <property type="entry name" value="Helicase_C-like"/>
</dbReference>
<dbReference type="Gene3D" id="1.20.120.1080">
    <property type="match status" value="1"/>
</dbReference>
<keyword evidence="5" id="KW-0347">Helicase</keyword>
<gene>
    <name evidence="10" type="ORF">NADFUDRAFT_82739</name>
</gene>
<evidence type="ECO:0000256" key="5">
    <source>
        <dbReference type="ARBA" id="ARBA00022806"/>
    </source>
</evidence>
<dbReference type="SMART" id="SM00490">
    <property type="entry name" value="HELICc"/>
    <property type="match status" value="1"/>
</dbReference>